<protein>
    <submittedName>
        <fullName evidence="2">Uncharacterized protein</fullName>
    </submittedName>
</protein>
<feature type="region of interest" description="Disordered" evidence="1">
    <location>
        <begin position="52"/>
        <end position="88"/>
    </location>
</feature>
<feature type="region of interest" description="Disordered" evidence="1">
    <location>
        <begin position="206"/>
        <end position="225"/>
    </location>
</feature>
<reference evidence="2 3" key="1">
    <citation type="submission" date="2016-07" db="EMBL/GenBank/DDBJ databases">
        <title>Disparate Historic Effective Population Sizes Predicted by Modern Levels of Genome Diversity for the Scaled Quail (Callipepla squamata) and the Northern Bobwhite (Colinus virginianus): Inferences from First and Second Generation Draft Genome Assemblies for Sympatric New World Quail.</title>
        <authorList>
            <person name="Oldeschulte D.L."/>
            <person name="Halley Y.A."/>
            <person name="Bhattarai E.K."/>
            <person name="Brashear W.A."/>
            <person name="Hill J."/>
            <person name="Metz R.P."/>
            <person name="Johnson C.D."/>
            <person name="Rollins D."/>
            <person name="Peterson M.J."/>
            <person name="Bickhart D.M."/>
            <person name="Decker J.E."/>
            <person name="Seabury C.M."/>
        </authorList>
    </citation>
    <scope>NUCLEOTIDE SEQUENCE [LARGE SCALE GENOMIC DNA]</scope>
    <source>
        <strain evidence="2 3">Texas</strain>
        <tissue evidence="2">Leg muscle</tissue>
    </source>
</reference>
<dbReference type="STRING" id="9009.A0A226MHP3"/>
<sequence length="225" mass="24825">MQTPYVAESLPSNQSYHTSDESQMTEIDLETVFQHANEMSSLPKPVITRVEPVEEELTSLQSNGDQPLLDDPRNDHQPSDEERQLEPHTTIVSDIVPHAVVGEACSLSQPSEYIYTFATTEAVECAAAQTVREPVAMQETQAKLREEQDQLPPQSSAVFVQEVQPFSPQKVDTTVRCEFLRSESEEVGCLTAGAGPVEEYFENTVSSVQANNGEGGNSPQGRDFH</sequence>
<dbReference type="Proteomes" id="UP000198323">
    <property type="component" value="Unassembled WGS sequence"/>
</dbReference>
<evidence type="ECO:0000313" key="3">
    <source>
        <dbReference type="Proteomes" id="UP000198323"/>
    </source>
</evidence>
<dbReference type="OrthoDB" id="6418155at2759"/>
<keyword evidence="3" id="KW-1185">Reference proteome</keyword>
<name>A0A226MHP3_CALSU</name>
<feature type="compositionally biased region" description="Polar residues" evidence="1">
    <location>
        <begin position="10"/>
        <end position="24"/>
    </location>
</feature>
<feature type="region of interest" description="Disordered" evidence="1">
    <location>
        <begin position="1"/>
        <end position="24"/>
    </location>
</feature>
<dbReference type="EMBL" id="MCFN01000855">
    <property type="protein sequence ID" value="OXB54812.1"/>
    <property type="molecule type" value="Genomic_DNA"/>
</dbReference>
<dbReference type="AlphaFoldDB" id="A0A226MHP3"/>
<feature type="non-terminal residue" evidence="2">
    <location>
        <position position="225"/>
    </location>
</feature>
<evidence type="ECO:0000256" key="1">
    <source>
        <dbReference type="SAM" id="MobiDB-lite"/>
    </source>
</evidence>
<gene>
    <name evidence="2" type="ORF">ASZ78_013384</name>
</gene>
<comment type="caution">
    <text evidence="2">The sequence shown here is derived from an EMBL/GenBank/DDBJ whole genome shotgun (WGS) entry which is preliminary data.</text>
</comment>
<feature type="compositionally biased region" description="Basic and acidic residues" evidence="1">
    <location>
        <begin position="70"/>
        <end position="86"/>
    </location>
</feature>
<proteinExistence type="predicted"/>
<organism evidence="2 3">
    <name type="scientific">Callipepla squamata</name>
    <name type="common">Scaled quail</name>
    <dbReference type="NCBI Taxonomy" id="9009"/>
    <lineage>
        <taxon>Eukaryota</taxon>
        <taxon>Metazoa</taxon>
        <taxon>Chordata</taxon>
        <taxon>Craniata</taxon>
        <taxon>Vertebrata</taxon>
        <taxon>Euteleostomi</taxon>
        <taxon>Archelosauria</taxon>
        <taxon>Archosauria</taxon>
        <taxon>Dinosauria</taxon>
        <taxon>Saurischia</taxon>
        <taxon>Theropoda</taxon>
        <taxon>Coelurosauria</taxon>
        <taxon>Aves</taxon>
        <taxon>Neognathae</taxon>
        <taxon>Galloanserae</taxon>
        <taxon>Galliformes</taxon>
        <taxon>Odontophoridae</taxon>
        <taxon>Callipepla</taxon>
    </lineage>
</organism>
<accession>A0A226MHP3</accession>
<evidence type="ECO:0000313" key="2">
    <source>
        <dbReference type="EMBL" id="OXB54812.1"/>
    </source>
</evidence>